<keyword evidence="2" id="KW-1185">Reference proteome</keyword>
<name>A0A6I9RBY7_ELAGV</name>
<dbReference type="GO" id="GO:0009733">
    <property type="term" value="P:response to auxin"/>
    <property type="evidence" value="ECO:0007669"/>
    <property type="project" value="InterPro"/>
</dbReference>
<dbReference type="KEGG" id="egu:105046774"/>
<protein>
    <submittedName>
        <fullName evidence="3">Auxin-responsive protein SAUR71-like</fullName>
    </submittedName>
</protein>
<organism evidence="2 3">
    <name type="scientific">Elaeis guineensis var. tenera</name>
    <name type="common">Oil palm</name>
    <dbReference type="NCBI Taxonomy" id="51953"/>
    <lineage>
        <taxon>Eukaryota</taxon>
        <taxon>Viridiplantae</taxon>
        <taxon>Streptophyta</taxon>
        <taxon>Embryophyta</taxon>
        <taxon>Tracheophyta</taxon>
        <taxon>Spermatophyta</taxon>
        <taxon>Magnoliopsida</taxon>
        <taxon>Liliopsida</taxon>
        <taxon>Arecaceae</taxon>
        <taxon>Arecoideae</taxon>
        <taxon>Cocoseae</taxon>
        <taxon>Elaeidinae</taxon>
        <taxon>Elaeis</taxon>
    </lineage>
</organism>
<accession>A0A6I9RBY7</accession>
<evidence type="ECO:0000256" key="1">
    <source>
        <dbReference type="ARBA" id="ARBA00006974"/>
    </source>
</evidence>
<dbReference type="AlphaFoldDB" id="A0A6I9RBY7"/>
<dbReference type="PANTHER" id="PTHR31374">
    <property type="entry name" value="AUXIN-INDUCED PROTEIN-LIKE-RELATED"/>
    <property type="match status" value="1"/>
</dbReference>
<dbReference type="GeneID" id="105046774"/>
<comment type="similarity">
    <text evidence="1">Belongs to the ARG7 family.</text>
</comment>
<reference evidence="3" key="1">
    <citation type="submission" date="2025-08" db="UniProtKB">
        <authorList>
            <consortium name="RefSeq"/>
        </authorList>
    </citation>
    <scope>IDENTIFICATION</scope>
</reference>
<dbReference type="Pfam" id="PF02519">
    <property type="entry name" value="Auxin_inducible"/>
    <property type="match status" value="1"/>
</dbReference>
<dbReference type="InParanoid" id="A0A6I9RBY7"/>
<proteinExistence type="inferred from homology"/>
<evidence type="ECO:0000313" key="2">
    <source>
        <dbReference type="Proteomes" id="UP000504607"/>
    </source>
</evidence>
<dbReference type="RefSeq" id="XP_010923788.1">
    <property type="nucleotide sequence ID" value="XM_010925486.1"/>
</dbReference>
<sequence length="101" mass="11548">MERRVAKGRQWNSCPPSTRIEDFSGEAMGDRTPKGYVPILVGKDEMMERFLLHVKLFRDPCILVLLENAADEFGYKQEGILRIPCDVDHFRRVVGAVSKPN</sequence>
<evidence type="ECO:0000313" key="3">
    <source>
        <dbReference type="RefSeq" id="XP_010923788.1"/>
    </source>
</evidence>
<dbReference type="InterPro" id="IPR003676">
    <property type="entry name" value="SAUR_fam"/>
</dbReference>
<dbReference type="PANTHER" id="PTHR31374:SF198">
    <property type="entry name" value="AUXIN-RESPONSIVE PROTEIN SAUR72"/>
    <property type="match status" value="1"/>
</dbReference>
<gene>
    <name evidence="3" type="primary">LOC105046774</name>
</gene>
<dbReference type="Proteomes" id="UP000504607">
    <property type="component" value="Chromosome 6"/>
</dbReference>
<dbReference type="OrthoDB" id="838391at2759"/>